<dbReference type="CDD" id="cd00093">
    <property type="entry name" value="HTH_XRE"/>
    <property type="match status" value="1"/>
</dbReference>
<dbReference type="PANTHER" id="PTHR46797:SF1">
    <property type="entry name" value="METHYLPHOSPHONATE SYNTHASE"/>
    <property type="match status" value="1"/>
</dbReference>
<keyword evidence="4" id="KW-1185">Reference proteome</keyword>
<accession>A0A841MPI8</accession>
<evidence type="ECO:0000259" key="2">
    <source>
        <dbReference type="PROSITE" id="PS50943"/>
    </source>
</evidence>
<proteinExistence type="predicted"/>
<dbReference type="SMART" id="SM00530">
    <property type="entry name" value="HTH_XRE"/>
    <property type="match status" value="1"/>
</dbReference>
<dbReference type="GO" id="GO:0003677">
    <property type="term" value="F:DNA binding"/>
    <property type="evidence" value="ECO:0007669"/>
    <property type="project" value="UniProtKB-KW"/>
</dbReference>
<dbReference type="RefSeq" id="WP_184492459.1">
    <property type="nucleotide sequence ID" value="NZ_JACIJO010000001.1"/>
</dbReference>
<comment type="caution">
    <text evidence="3">The sequence shown here is derived from an EMBL/GenBank/DDBJ whole genome shotgun (WGS) entry which is preliminary data.</text>
</comment>
<dbReference type="AlphaFoldDB" id="A0A841MPI8"/>
<evidence type="ECO:0000313" key="3">
    <source>
        <dbReference type="EMBL" id="MBB6324475.1"/>
    </source>
</evidence>
<dbReference type="InterPro" id="IPR010982">
    <property type="entry name" value="Lambda_DNA-bd_dom_sf"/>
</dbReference>
<dbReference type="Proteomes" id="UP000588604">
    <property type="component" value="Unassembled WGS sequence"/>
</dbReference>
<keyword evidence="1" id="KW-0238">DNA-binding</keyword>
<gene>
    <name evidence="3" type="ORF">FHS59_000090</name>
</gene>
<dbReference type="GO" id="GO:0003700">
    <property type="term" value="F:DNA-binding transcription factor activity"/>
    <property type="evidence" value="ECO:0007669"/>
    <property type="project" value="TreeGrafter"/>
</dbReference>
<sequence length="114" mass="13347">MDRYGHYFKALRESKGLTLREVERQTEVSNAYLSQLESGKVKQPSPNTLYKLAQFYKVSYQMLMEKVGYPVPKGDRPLQEQSVSNVAKNKLGEITNEEEVELLQYLKFIRNRKQ</sequence>
<dbReference type="SUPFAM" id="SSF47413">
    <property type="entry name" value="lambda repressor-like DNA-binding domains"/>
    <property type="match status" value="1"/>
</dbReference>
<reference evidence="3 4" key="1">
    <citation type="submission" date="2020-08" db="EMBL/GenBank/DDBJ databases">
        <title>Genomic Encyclopedia of Type Strains, Phase IV (KMG-IV): sequencing the most valuable type-strain genomes for metagenomic binning, comparative biology and taxonomic classification.</title>
        <authorList>
            <person name="Goeker M."/>
        </authorList>
    </citation>
    <scope>NUCLEOTIDE SEQUENCE [LARGE SCALE GENOMIC DNA]</scope>
    <source>
        <strain evidence="3 4">DSM 102044</strain>
    </source>
</reference>
<dbReference type="Pfam" id="PF12844">
    <property type="entry name" value="HTH_19"/>
    <property type="match status" value="1"/>
</dbReference>
<evidence type="ECO:0000256" key="1">
    <source>
        <dbReference type="ARBA" id="ARBA00023125"/>
    </source>
</evidence>
<dbReference type="PANTHER" id="PTHR46797">
    <property type="entry name" value="HTH-TYPE TRANSCRIPTIONAL REGULATOR"/>
    <property type="match status" value="1"/>
</dbReference>
<feature type="domain" description="HTH cro/C1-type" evidence="2">
    <location>
        <begin position="8"/>
        <end position="63"/>
    </location>
</feature>
<dbReference type="EMBL" id="JACIJO010000001">
    <property type="protein sequence ID" value="MBB6324475.1"/>
    <property type="molecule type" value="Genomic_DNA"/>
</dbReference>
<dbReference type="InterPro" id="IPR050807">
    <property type="entry name" value="TransReg_Diox_bact_type"/>
</dbReference>
<dbReference type="InterPro" id="IPR001387">
    <property type="entry name" value="Cro/C1-type_HTH"/>
</dbReference>
<protein>
    <submittedName>
        <fullName evidence="3">Transcriptional regulator with XRE-family HTH domain</fullName>
    </submittedName>
</protein>
<dbReference type="GO" id="GO:0005829">
    <property type="term" value="C:cytosol"/>
    <property type="evidence" value="ECO:0007669"/>
    <property type="project" value="TreeGrafter"/>
</dbReference>
<dbReference type="Gene3D" id="1.10.260.40">
    <property type="entry name" value="lambda repressor-like DNA-binding domains"/>
    <property type="match status" value="1"/>
</dbReference>
<name>A0A841MPI8_9BACT</name>
<evidence type="ECO:0000313" key="4">
    <source>
        <dbReference type="Proteomes" id="UP000588604"/>
    </source>
</evidence>
<dbReference type="PROSITE" id="PS50943">
    <property type="entry name" value="HTH_CROC1"/>
    <property type="match status" value="1"/>
</dbReference>
<organism evidence="3 4">
    <name type="scientific">Algoriphagus iocasae</name>
    <dbReference type="NCBI Taxonomy" id="1836499"/>
    <lineage>
        <taxon>Bacteria</taxon>
        <taxon>Pseudomonadati</taxon>
        <taxon>Bacteroidota</taxon>
        <taxon>Cytophagia</taxon>
        <taxon>Cytophagales</taxon>
        <taxon>Cyclobacteriaceae</taxon>
        <taxon>Algoriphagus</taxon>
    </lineage>
</organism>